<dbReference type="InterPro" id="IPR000014">
    <property type="entry name" value="PAS"/>
</dbReference>
<dbReference type="SUPFAM" id="SSF55785">
    <property type="entry name" value="PYP-like sensor domain (PAS domain)"/>
    <property type="match status" value="2"/>
</dbReference>
<dbReference type="Gene3D" id="1.10.3210.10">
    <property type="entry name" value="Hypothetical protein af1432"/>
    <property type="match status" value="1"/>
</dbReference>
<dbReference type="SMART" id="SM00091">
    <property type="entry name" value="PAS"/>
    <property type="match status" value="2"/>
</dbReference>
<reference evidence="6 7" key="1">
    <citation type="submission" date="2019-03" db="EMBL/GenBank/DDBJ databases">
        <title>Subsurface microbial communities from deep shales in Ohio and West Virginia, USA.</title>
        <authorList>
            <person name="Wrighton K."/>
        </authorList>
    </citation>
    <scope>NUCLEOTIDE SEQUENCE [LARGE SCALE GENOMIC DNA]</scope>
    <source>
        <strain evidence="6 7">MSL9.2</strain>
    </source>
</reference>
<evidence type="ECO:0000313" key="6">
    <source>
        <dbReference type="EMBL" id="TDW03064.1"/>
    </source>
</evidence>
<dbReference type="EMBL" id="SODA01000013">
    <property type="protein sequence ID" value="TDW03064.1"/>
    <property type="molecule type" value="Genomic_DNA"/>
</dbReference>
<accession>A0A4R7YZN6</accession>
<feature type="domain" description="PAS" evidence="3">
    <location>
        <begin position="609"/>
        <end position="679"/>
    </location>
</feature>
<organism evidence="6 7">
    <name type="scientific">Halanaerobium saccharolyticum</name>
    <dbReference type="NCBI Taxonomy" id="43595"/>
    <lineage>
        <taxon>Bacteria</taxon>
        <taxon>Bacillati</taxon>
        <taxon>Bacillota</taxon>
        <taxon>Clostridia</taxon>
        <taxon>Halanaerobiales</taxon>
        <taxon>Halanaerobiaceae</taxon>
        <taxon>Halanaerobium</taxon>
    </lineage>
</organism>
<keyword evidence="2" id="KW-0812">Transmembrane</keyword>
<dbReference type="InterPro" id="IPR006674">
    <property type="entry name" value="HD_domain"/>
</dbReference>
<name>A0A4R7YZN6_9FIRM</name>
<dbReference type="InterPro" id="IPR013767">
    <property type="entry name" value="PAS_fold"/>
</dbReference>
<feature type="domain" description="HD-GYP" evidence="5">
    <location>
        <begin position="278"/>
        <end position="473"/>
    </location>
</feature>
<feature type="transmembrane region" description="Helical" evidence="2">
    <location>
        <begin position="12"/>
        <end position="34"/>
    </location>
</feature>
<keyword evidence="2" id="KW-1133">Transmembrane helix</keyword>
<keyword evidence="1" id="KW-0175">Coiled coil</keyword>
<dbReference type="SMART" id="SM00471">
    <property type="entry name" value="HDc"/>
    <property type="match status" value="1"/>
</dbReference>
<dbReference type="PROSITE" id="PS50112">
    <property type="entry name" value="PAS"/>
    <property type="match status" value="2"/>
</dbReference>
<feature type="coiled-coil region" evidence="1">
    <location>
        <begin position="70"/>
        <end position="115"/>
    </location>
</feature>
<evidence type="ECO:0000259" key="4">
    <source>
        <dbReference type="PROSITE" id="PS51831"/>
    </source>
</evidence>
<dbReference type="CDD" id="cd00077">
    <property type="entry name" value="HDc"/>
    <property type="match status" value="1"/>
</dbReference>
<evidence type="ECO:0000256" key="2">
    <source>
        <dbReference type="SAM" id="Phobius"/>
    </source>
</evidence>
<dbReference type="GO" id="GO:0006355">
    <property type="term" value="P:regulation of DNA-templated transcription"/>
    <property type="evidence" value="ECO:0007669"/>
    <property type="project" value="InterPro"/>
</dbReference>
<dbReference type="Pfam" id="PF13487">
    <property type="entry name" value="HD_5"/>
    <property type="match status" value="1"/>
</dbReference>
<dbReference type="AlphaFoldDB" id="A0A4R7YZN6"/>
<dbReference type="InterPro" id="IPR003607">
    <property type="entry name" value="HD/PDEase_dom"/>
</dbReference>
<evidence type="ECO:0000256" key="1">
    <source>
        <dbReference type="SAM" id="Coils"/>
    </source>
</evidence>
<dbReference type="PROSITE" id="PS51831">
    <property type="entry name" value="HD"/>
    <property type="match status" value="1"/>
</dbReference>
<gene>
    <name evidence="6" type="ORF">C8C77_11333</name>
</gene>
<feature type="domain" description="PAS" evidence="3">
    <location>
        <begin position="484"/>
        <end position="554"/>
    </location>
</feature>
<evidence type="ECO:0000313" key="7">
    <source>
        <dbReference type="Proteomes" id="UP000294697"/>
    </source>
</evidence>
<dbReference type="NCBIfam" id="TIGR00229">
    <property type="entry name" value="sensory_box"/>
    <property type="match status" value="2"/>
</dbReference>
<dbReference type="SUPFAM" id="SSF109604">
    <property type="entry name" value="HD-domain/PDEase-like"/>
    <property type="match status" value="1"/>
</dbReference>
<evidence type="ECO:0000259" key="5">
    <source>
        <dbReference type="PROSITE" id="PS51832"/>
    </source>
</evidence>
<comment type="caution">
    <text evidence="6">The sequence shown here is derived from an EMBL/GenBank/DDBJ whole genome shotgun (WGS) entry which is preliminary data.</text>
</comment>
<keyword evidence="2" id="KW-0472">Membrane</keyword>
<feature type="domain" description="HD" evidence="4">
    <location>
        <begin position="300"/>
        <end position="422"/>
    </location>
</feature>
<protein>
    <submittedName>
        <fullName evidence="6">PAS domain S-box-containing protein</fullName>
    </submittedName>
</protein>
<dbReference type="Pfam" id="PF00989">
    <property type="entry name" value="PAS"/>
    <property type="match status" value="1"/>
</dbReference>
<dbReference type="PROSITE" id="PS51832">
    <property type="entry name" value="HD_GYP"/>
    <property type="match status" value="1"/>
</dbReference>
<sequence>MLNFLKEEKKIIIIYLIVGFAWIYFSDRILLTVVNDVETFNRLQTFKGAFYVLFTAVLLFILIKRHVDSLKESKEEVYALNEQLTAYNEELLAMNEELDQSLDELNELNERFISMINMVSDLGEENKTNEMEFLSNLLKSAVKIVPEADYGKIYLIKGDICNFIDAIGHDIEILKNIKIDKSNLLNYNKSEAFTSQDCLINMEGISTETEQKLAKALKPIKKSLNINIMTNQTLRGRISLDIAADSSREFRDTTKKVMESFATLASTFFAFKHYEDLQGRFTRELISAIIKILEIYDPYTRGHSENVAELASAIAEKMGLSRKLITDTYWAGMVHDIGKLLVPVNILNKKGKLNNTEYEIIKNHPVWGSEALSNSASLKHISEYILYHHERWDGKGYPEGLKNEQIPLVAQILSVADSWDAMRSERSYRNPLSQKKALLEIKNNKKSQFAPEVVDAFLELLKNNNLDQENQQNNREKIFLSNVDENYFEQLFDQSAEGIVILDNNFRVVKSNQHFLEMFGYQRNEILNKQIKEIVVPAEKSSETDNFMEMVENGERVNARSFRHKKNGEKIEVSIQGFPISLNRGDYGYYIIYQDITEFKNLERKYISSRGKYRALFENEEVVMLIIDPADGQIIDANPAAENFYGWNREKLISMKISEINILDQEEVKKEMQQAREKNRNHFNFKHRTANDKIKDVEVYSQPIPFAKKEYLYSIIHEKSKVMAESF</sequence>
<evidence type="ECO:0000259" key="3">
    <source>
        <dbReference type="PROSITE" id="PS50112"/>
    </source>
</evidence>
<proteinExistence type="predicted"/>
<dbReference type="CDD" id="cd00130">
    <property type="entry name" value="PAS"/>
    <property type="match status" value="2"/>
</dbReference>
<dbReference type="InterPro" id="IPR037522">
    <property type="entry name" value="HD_GYP_dom"/>
</dbReference>
<dbReference type="Gene3D" id="3.30.450.20">
    <property type="entry name" value="PAS domain"/>
    <property type="match status" value="2"/>
</dbReference>
<dbReference type="PANTHER" id="PTHR43155">
    <property type="entry name" value="CYCLIC DI-GMP PHOSPHODIESTERASE PA4108-RELATED"/>
    <property type="match status" value="1"/>
</dbReference>
<dbReference type="InterPro" id="IPR035965">
    <property type="entry name" value="PAS-like_dom_sf"/>
</dbReference>
<dbReference type="OrthoDB" id="9804747at2"/>
<dbReference type="RefSeq" id="WP_111572510.1">
    <property type="nucleotide sequence ID" value="NZ_QLME01000014.1"/>
</dbReference>
<feature type="transmembrane region" description="Helical" evidence="2">
    <location>
        <begin position="46"/>
        <end position="63"/>
    </location>
</feature>
<dbReference type="Proteomes" id="UP000294697">
    <property type="component" value="Unassembled WGS sequence"/>
</dbReference>
<dbReference type="Pfam" id="PF13426">
    <property type="entry name" value="PAS_9"/>
    <property type="match status" value="1"/>
</dbReference>